<keyword evidence="1" id="KW-0472">Membrane</keyword>
<dbReference type="InterPro" id="IPR053824">
    <property type="entry name" value="DUF7010"/>
</dbReference>
<reference evidence="2 3" key="1">
    <citation type="submission" date="2018-03" db="EMBL/GenBank/DDBJ databases">
        <title>Genomic Encyclopedia of Archaeal and Bacterial Type Strains, Phase II (KMG-II): from individual species to whole genera.</title>
        <authorList>
            <person name="Goeker M."/>
        </authorList>
    </citation>
    <scope>NUCLEOTIDE SEQUENCE [LARGE SCALE GENOMIC DNA]</scope>
    <source>
        <strain evidence="2 3">DSM 28354</strain>
    </source>
</reference>
<dbReference type="AlphaFoldDB" id="A0A2T0TMU0"/>
<organism evidence="2 3">
    <name type="scientific">Spirosoma oryzae</name>
    <dbReference type="NCBI Taxonomy" id="1469603"/>
    <lineage>
        <taxon>Bacteria</taxon>
        <taxon>Pseudomonadati</taxon>
        <taxon>Bacteroidota</taxon>
        <taxon>Cytophagia</taxon>
        <taxon>Cytophagales</taxon>
        <taxon>Cytophagaceae</taxon>
        <taxon>Spirosoma</taxon>
    </lineage>
</organism>
<evidence type="ECO:0000313" key="3">
    <source>
        <dbReference type="Proteomes" id="UP000238375"/>
    </source>
</evidence>
<dbReference type="EMBL" id="PVTE01000001">
    <property type="protein sequence ID" value="PRY46975.1"/>
    <property type="molecule type" value="Genomic_DNA"/>
</dbReference>
<protein>
    <submittedName>
        <fullName evidence="2">Uncharacterized protein</fullName>
    </submittedName>
</protein>
<accession>A0A2T0TMU0</accession>
<evidence type="ECO:0000313" key="2">
    <source>
        <dbReference type="EMBL" id="PRY46975.1"/>
    </source>
</evidence>
<dbReference type="Pfam" id="PF22765">
    <property type="entry name" value="DUF7010"/>
    <property type="match status" value="1"/>
</dbReference>
<evidence type="ECO:0000256" key="1">
    <source>
        <dbReference type="SAM" id="Phobius"/>
    </source>
</evidence>
<keyword evidence="1" id="KW-0812">Transmembrane</keyword>
<proteinExistence type="predicted"/>
<feature type="transmembrane region" description="Helical" evidence="1">
    <location>
        <begin position="21"/>
        <end position="41"/>
    </location>
</feature>
<comment type="caution">
    <text evidence="2">The sequence shown here is derived from an EMBL/GenBank/DDBJ whole genome shotgun (WGS) entry which is preliminary data.</text>
</comment>
<dbReference type="Proteomes" id="UP000238375">
    <property type="component" value="Unassembled WGS sequence"/>
</dbReference>
<name>A0A2T0TMU0_9BACT</name>
<keyword evidence="3" id="KW-1185">Reference proteome</keyword>
<keyword evidence="1" id="KW-1133">Transmembrane helix</keyword>
<gene>
    <name evidence="2" type="ORF">CLV58_10139</name>
</gene>
<dbReference type="RefSeq" id="WP_281257875.1">
    <property type="nucleotide sequence ID" value="NZ_PVTE01000001.1"/>
</dbReference>
<sequence length="43" mass="4739">MTTPLDLDTLRLDLSVKAKNGIYFVLAAAFVWLAITLAWTLTA</sequence>